<evidence type="ECO:0000256" key="1">
    <source>
        <dbReference type="SAM" id="SignalP"/>
    </source>
</evidence>
<keyword evidence="1" id="KW-0732">Signal</keyword>
<feature type="signal peptide" evidence="1">
    <location>
        <begin position="1"/>
        <end position="23"/>
    </location>
</feature>
<proteinExistence type="evidence at transcript level"/>
<dbReference type="AlphaFoldDB" id="A9NSR0"/>
<feature type="chain" id="PRO_5002739578" evidence="1">
    <location>
        <begin position="24"/>
        <end position="57"/>
    </location>
</feature>
<organism evidence="2">
    <name type="scientific">Picea sitchensis</name>
    <name type="common">Sitka spruce</name>
    <name type="synonym">Pinus sitchensis</name>
    <dbReference type="NCBI Taxonomy" id="3332"/>
    <lineage>
        <taxon>Eukaryota</taxon>
        <taxon>Viridiplantae</taxon>
        <taxon>Streptophyta</taxon>
        <taxon>Embryophyta</taxon>
        <taxon>Tracheophyta</taxon>
        <taxon>Spermatophyta</taxon>
        <taxon>Pinopsida</taxon>
        <taxon>Pinidae</taxon>
        <taxon>Conifers I</taxon>
        <taxon>Pinales</taxon>
        <taxon>Pinaceae</taxon>
        <taxon>Picea</taxon>
    </lineage>
</organism>
<sequence length="57" mass="6432">MMSLHVAPFIPLMALISPAFIAGVPNRMIQLYISRVQKKPHFIIMEYSVQANGDFPT</sequence>
<name>A9NSR0_PICSI</name>
<protein>
    <submittedName>
        <fullName evidence="2">Uncharacterized protein</fullName>
    </submittedName>
</protein>
<reference evidence="2" key="1">
    <citation type="journal article" date="2008" name="BMC Genomics">
        <title>A conifer genomics resource of 200,000 spruce (Picea spp.) ESTs and 6,464 high-quality, sequence-finished full-length cDNAs for Sitka spruce (Picea sitchensis).</title>
        <authorList>
            <person name="Ralph S.G."/>
            <person name="Chun H.J."/>
            <person name="Kolosova N."/>
            <person name="Cooper D."/>
            <person name="Oddy C."/>
            <person name="Ritland C.E."/>
            <person name="Kirkpatrick R."/>
            <person name="Moore R."/>
            <person name="Barber S."/>
            <person name="Holt R.A."/>
            <person name="Jones S.J."/>
            <person name="Marra M.A."/>
            <person name="Douglas C.J."/>
            <person name="Ritland K."/>
            <person name="Bohlmann J."/>
        </authorList>
    </citation>
    <scope>NUCLEOTIDE SEQUENCE</scope>
    <source>
        <tissue evidence="2">Green portion of the leader tissue</tissue>
    </source>
</reference>
<dbReference type="EMBL" id="EF084352">
    <property type="protein sequence ID" value="ABK23671.1"/>
    <property type="molecule type" value="mRNA"/>
</dbReference>
<accession>A9NSR0</accession>
<evidence type="ECO:0000313" key="2">
    <source>
        <dbReference type="EMBL" id="ABK23671.1"/>
    </source>
</evidence>